<dbReference type="CDD" id="cd02440">
    <property type="entry name" value="AdoMet_MTases"/>
    <property type="match status" value="1"/>
</dbReference>
<dbReference type="RefSeq" id="WP_062081822.1">
    <property type="nucleotide sequence ID" value="NZ_FCOK02000002.1"/>
</dbReference>
<organism evidence="2 3">
    <name type="scientific">Caballeronia udeis</name>
    <dbReference type="NCBI Taxonomy" id="1232866"/>
    <lineage>
        <taxon>Bacteria</taxon>
        <taxon>Pseudomonadati</taxon>
        <taxon>Pseudomonadota</taxon>
        <taxon>Betaproteobacteria</taxon>
        <taxon>Burkholderiales</taxon>
        <taxon>Burkholderiaceae</taxon>
        <taxon>Caballeronia</taxon>
    </lineage>
</organism>
<accession>A0A158F2J0</accession>
<dbReference type="Proteomes" id="UP000054683">
    <property type="component" value="Unassembled WGS sequence"/>
</dbReference>
<keyword evidence="2" id="KW-0808">Transferase</keyword>
<dbReference type="GO" id="GO:0032259">
    <property type="term" value="P:methylation"/>
    <property type="evidence" value="ECO:0007669"/>
    <property type="project" value="UniProtKB-KW"/>
</dbReference>
<feature type="domain" description="Methyltransferase type 11" evidence="1">
    <location>
        <begin position="103"/>
        <end position="156"/>
    </location>
</feature>
<dbReference type="EMBL" id="FCOK02000002">
    <property type="protein sequence ID" value="SAL13853.1"/>
    <property type="molecule type" value="Genomic_DNA"/>
</dbReference>
<dbReference type="GO" id="GO:0008757">
    <property type="term" value="F:S-adenosylmethionine-dependent methyltransferase activity"/>
    <property type="evidence" value="ECO:0007669"/>
    <property type="project" value="InterPro"/>
</dbReference>
<name>A0A158F2J0_9BURK</name>
<dbReference type="PANTHER" id="PTHR43591">
    <property type="entry name" value="METHYLTRANSFERASE"/>
    <property type="match status" value="1"/>
</dbReference>
<sequence>MRCSVCGEAEFKSRDILWDRLINEWQLTQAETVYVNRQQGETCVTCGANLRSVALADAIRAARGTGELLGNFALSPEGRDVSILEINEAGSLSPRLRLFPKYLFGAYPEVDMHAIPYPDATFDLVIHSDTLEHVENPVHALQECRRVLKPGGALCFTVPIIVGRMTRNRAGLPPSYHGNPETSTDDLTVKHEFGADAWTYVMEAGFTSLAMHSVEYPCAIAFRATK</sequence>
<evidence type="ECO:0000313" key="2">
    <source>
        <dbReference type="EMBL" id="SAL13853.1"/>
    </source>
</evidence>
<keyword evidence="2" id="KW-0830">Ubiquinone</keyword>
<dbReference type="Pfam" id="PF08241">
    <property type="entry name" value="Methyltransf_11"/>
    <property type="match status" value="1"/>
</dbReference>
<dbReference type="PANTHER" id="PTHR43591:SF24">
    <property type="entry name" value="2-METHOXY-6-POLYPRENYL-1,4-BENZOQUINOL METHYLASE, MITOCHONDRIAL"/>
    <property type="match status" value="1"/>
</dbReference>
<evidence type="ECO:0000313" key="3">
    <source>
        <dbReference type="Proteomes" id="UP000054683"/>
    </source>
</evidence>
<proteinExistence type="predicted"/>
<dbReference type="SUPFAM" id="SSF53335">
    <property type="entry name" value="S-adenosyl-L-methionine-dependent methyltransferases"/>
    <property type="match status" value="1"/>
</dbReference>
<dbReference type="OrthoDB" id="529208at2"/>
<dbReference type="InterPro" id="IPR013216">
    <property type="entry name" value="Methyltransf_11"/>
</dbReference>
<reference evidence="2 3" key="1">
    <citation type="submission" date="2016-01" db="EMBL/GenBank/DDBJ databases">
        <authorList>
            <person name="Oliw E.H."/>
        </authorList>
    </citation>
    <scope>NUCLEOTIDE SEQUENCE [LARGE SCALE GENOMIC DNA]</scope>
    <source>
        <strain evidence="2">LMG 27134</strain>
    </source>
</reference>
<gene>
    <name evidence="2" type="ORF">AWB69_00545</name>
</gene>
<dbReference type="GO" id="GO:0008425">
    <property type="term" value="F:2-methoxy-6-polyprenyl-1,4-benzoquinol methyltransferase activity"/>
    <property type="evidence" value="ECO:0007669"/>
    <property type="project" value="TreeGrafter"/>
</dbReference>
<dbReference type="Gene3D" id="3.40.50.150">
    <property type="entry name" value="Vaccinia Virus protein VP39"/>
    <property type="match status" value="1"/>
</dbReference>
<dbReference type="AlphaFoldDB" id="A0A158F2J0"/>
<evidence type="ECO:0000259" key="1">
    <source>
        <dbReference type="Pfam" id="PF08241"/>
    </source>
</evidence>
<keyword evidence="2" id="KW-0489">Methyltransferase</keyword>
<dbReference type="InterPro" id="IPR029063">
    <property type="entry name" value="SAM-dependent_MTases_sf"/>
</dbReference>
<protein>
    <submittedName>
        <fullName evidence="2">Ubiquinone/menaquinone biosynthesis methyltransferase</fullName>
    </submittedName>
</protein>